<keyword evidence="3" id="KW-1185">Reference proteome</keyword>
<organism evidence="2 3">
    <name type="scientific">Mycena rosella</name>
    <name type="common">Pink bonnet</name>
    <name type="synonym">Agaricus rosellus</name>
    <dbReference type="NCBI Taxonomy" id="1033263"/>
    <lineage>
        <taxon>Eukaryota</taxon>
        <taxon>Fungi</taxon>
        <taxon>Dikarya</taxon>
        <taxon>Basidiomycota</taxon>
        <taxon>Agaricomycotina</taxon>
        <taxon>Agaricomycetes</taxon>
        <taxon>Agaricomycetidae</taxon>
        <taxon>Agaricales</taxon>
        <taxon>Marasmiineae</taxon>
        <taxon>Mycenaceae</taxon>
        <taxon>Mycena</taxon>
    </lineage>
</organism>
<proteinExistence type="predicted"/>
<name>A0AAD7DEK5_MYCRO</name>
<dbReference type="AlphaFoldDB" id="A0AAD7DEK5"/>
<evidence type="ECO:0000313" key="3">
    <source>
        <dbReference type="Proteomes" id="UP001221757"/>
    </source>
</evidence>
<sequence>SEAKRVNLKRCFTKIMELMEDPRGVHPKVAKVLENTCSRVERVRGDISMDKRRQKNPHTWQDNNENTMYLD</sequence>
<feature type="non-terminal residue" evidence="2">
    <location>
        <position position="1"/>
    </location>
</feature>
<feature type="region of interest" description="Disordered" evidence="1">
    <location>
        <begin position="47"/>
        <end position="71"/>
    </location>
</feature>
<dbReference type="EMBL" id="JARKIE010000072">
    <property type="protein sequence ID" value="KAJ7689379.1"/>
    <property type="molecule type" value="Genomic_DNA"/>
</dbReference>
<gene>
    <name evidence="2" type="ORF">B0H17DRAFT_937218</name>
</gene>
<feature type="compositionally biased region" description="Polar residues" evidence="1">
    <location>
        <begin position="57"/>
        <end position="71"/>
    </location>
</feature>
<evidence type="ECO:0000256" key="1">
    <source>
        <dbReference type="SAM" id="MobiDB-lite"/>
    </source>
</evidence>
<accession>A0AAD7DEK5</accession>
<evidence type="ECO:0000313" key="2">
    <source>
        <dbReference type="EMBL" id="KAJ7689379.1"/>
    </source>
</evidence>
<protein>
    <submittedName>
        <fullName evidence="2">Uncharacterized protein</fullName>
    </submittedName>
</protein>
<reference evidence="2" key="1">
    <citation type="submission" date="2023-03" db="EMBL/GenBank/DDBJ databases">
        <title>Massive genome expansion in bonnet fungi (Mycena s.s.) driven by repeated elements and novel gene families across ecological guilds.</title>
        <authorList>
            <consortium name="Lawrence Berkeley National Laboratory"/>
            <person name="Harder C.B."/>
            <person name="Miyauchi S."/>
            <person name="Viragh M."/>
            <person name="Kuo A."/>
            <person name="Thoen E."/>
            <person name="Andreopoulos B."/>
            <person name="Lu D."/>
            <person name="Skrede I."/>
            <person name="Drula E."/>
            <person name="Henrissat B."/>
            <person name="Morin E."/>
            <person name="Kohler A."/>
            <person name="Barry K."/>
            <person name="LaButti K."/>
            <person name="Morin E."/>
            <person name="Salamov A."/>
            <person name="Lipzen A."/>
            <person name="Mereny Z."/>
            <person name="Hegedus B."/>
            <person name="Baldrian P."/>
            <person name="Stursova M."/>
            <person name="Weitz H."/>
            <person name="Taylor A."/>
            <person name="Grigoriev I.V."/>
            <person name="Nagy L.G."/>
            <person name="Martin F."/>
            <person name="Kauserud H."/>
        </authorList>
    </citation>
    <scope>NUCLEOTIDE SEQUENCE</scope>
    <source>
        <strain evidence="2">CBHHK067</strain>
    </source>
</reference>
<comment type="caution">
    <text evidence="2">The sequence shown here is derived from an EMBL/GenBank/DDBJ whole genome shotgun (WGS) entry which is preliminary data.</text>
</comment>
<dbReference type="Proteomes" id="UP001221757">
    <property type="component" value="Unassembled WGS sequence"/>
</dbReference>